<gene>
    <name evidence="1" type="ORF">ACFSUN_10565</name>
</gene>
<accession>A0ABW5Q0Q7</accession>
<proteinExistence type="predicted"/>
<protein>
    <recommendedName>
        <fullName evidence="3">CDP-Glycerol:Poly(Glycerophosphate) glycerophosphotransferase</fullName>
    </recommendedName>
</protein>
<name>A0ABW5Q0Q7_9BACI</name>
<dbReference type="RefSeq" id="WP_379561989.1">
    <property type="nucleotide sequence ID" value="NZ_JBHUMX010000035.1"/>
</dbReference>
<dbReference type="Gene3D" id="3.40.50.2000">
    <property type="entry name" value="Glycogen Phosphorylase B"/>
    <property type="match status" value="1"/>
</dbReference>
<comment type="caution">
    <text evidence="1">The sequence shown here is derived from an EMBL/GenBank/DDBJ whole genome shotgun (WGS) entry which is preliminary data.</text>
</comment>
<dbReference type="EMBL" id="JBHUMX010000035">
    <property type="protein sequence ID" value="MFD2629219.1"/>
    <property type="molecule type" value="Genomic_DNA"/>
</dbReference>
<evidence type="ECO:0008006" key="3">
    <source>
        <dbReference type="Google" id="ProtNLM"/>
    </source>
</evidence>
<sequence length="490" mass="56660">MFLKRKKNISNLMNTINEMLDVIPTLSDPYVGFADCLHALEAIHYHLSIEEKQPIKTIQKLDVVYDKINHISNDAVTEKKIEEIKIHMNKLIVDFMDEVIVKINVLFLPYKASMWDSLDTIYKTVEKDPNCVATVVPIPFYQLSGDNAIFAYEGNLFPENISITNYNEYELEKEEPDIIFVHNIYDDNNALTQVHEKYFTVNLKKYTDMLVFVPYHISSFILPREDNKYLAYNTPGIKNVDKVIMVNNHVKDSAVRNGIPEEKIQVLGSPKIDAIVNALDSEEDYLEEWKDCINGKTVYLINTGCMFFASRPFVNFERLINFFNIPRFVENSVVIWRPHPLTLNSIINYTPSFSQYYNNLVEEIKNKGSLYKGVILDESIDYIPALMAADVLISEDGSLLRSFLVTEKKVLYIGENMPEGSLLEPDTFYYAFNEEEPWFKIVKKFSRGIDPLAENRRHMSSQVYVNVDGSSGEKIFKEIKKSLLVEYSEI</sequence>
<keyword evidence="2" id="KW-1185">Reference proteome</keyword>
<evidence type="ECO:0000313" key="1">
    <source>
        <dbReference type="EMBL" id="MFD2629219.1"/>
    </source>
</evidence>
<organism evidence="1 2">
    <name type="scientific">Oceanobacillus kapialis</name>
    <dbReference type="NCBI Taxonomy" id="481353"/>
    <lineage>
        <taxon>Bacteria</taxon>
        <taxon>Bacillati</taxon>
        <taxon>Bacillota</taxon>
        <taxon>Bacilli</taxon>
        <taxon>Bacillales</taxon>
        <taxon>Bacillaceae</taxon>
        <taxon>Oceanobacillus</taxon>
    </lineage>
</organism>
<reference evidence="2" key="1">
    <citation type="journal article" date="2019" name="Int. J. Syst. Evol. Microbiol.">
        <title>The Global Catalogue of Microorganisms (GCM) 10K type strain sequencing project: providing services to taxonomists for standard genome sequencing and annotation.</title>
        <authorList>
            <consortium name="The Broad Institute Genomics Platform"/>
            <consortium name="The Broad Institute Genome Sequencing Center for Infectious Disease"/>
            <person name="Wu L."/>
            <person name="Ma J."/>
        </authorList>
    </citation>
    <scope>NUCLEOTIDE SEQUENCE [LARGE SCALE GENOMIC DNA]</scope>
    <source>
        <strain evidence="2">TISTR 1858</strain>
    </source>
</reference>
<dbReference type="SUPFAM" id="SSF53756">
    <property type="entry name" value="UDP-Glycosyltransferase/glycogen phosphorylase"/>
    <property type="match status" value="1"/>
</dbReference>
<dbReference type="Proteomes" id="UP001597451">
    <property type="component" value="Unassembled WGS sequence"/>
</dbReference>
<evidence type="ECO:0000313" key="2">
    <source>
        <dbReference type="Proteomes" id="UP001597451"/>
    </source>
</evidence>